<dbReference type="InterPro" id="IPR036598">
    <property type="entry name" value="GOLD_dom_sf"/>
</dbReference>
<dbReference type="Pfam" id="PF01237">
    <property type="entry name" value="Oxysterol_BP"/>
    <property type="match status" value="2"/>
</dbReference>
<evidence type="ECO:0000256" key="2">
    <source>
        <dbReference type="ARBA" id="ARBA00022448"/>
    </source>
</evidence>
<dbReference type="Gene3D" id="2.40.160.120">
    <property type="match status" value="1"/>
</dbReference>
<dbReference type="OrthoDB" id="1854502at2759"/>
<feature type="compositionally biased region" description="Polar residues" evidence="5">
    <location>
        <begin position="607"/>
        <end position="621"/>
    </location>
</feature>
<dbReference type="GO" id="GO:0030011">
    <property type="term" value="P:maintenance of cell polarity"/>
    <property type="evidence" value="ECO:0007669"/>
    <property type="project" value="TreeGrafter"/>
</dbReference>
<protein>
    <submittedName>
        <fullName evidence="7">Oxysterol-binding protein-related protein 3</fullName>
    </submittedName>
</protein>
<dbReference type="AlphaFoldDB" id="A0A1R1Y519"/>
<dbReference type="InterPro" id="IPR001849">
    <property type="entry name" value="PH_domain"/>
</dbReference>
<dbReference type="GO" id="GO:0120009">
    <property type="term" value="P:intermembrane lipid transfer"/>
    <property type="evidence" value="ECO:0007669"/>
    <property type="project" value="UniProtKB-ARBA"/>
</dbReference>
<dbReference type="SUPFAM" id="SSF101576">
    <property type="entry name" value="Supernatant protein factor (SPF), C-terminal domain"/>
    <property type="match status" value="1"/>
</dbReference>
<evidence type="ECO:0000313" key="7">
    <source>
        <dbReference type="EMBL" id="OMJ21854.1"/>
    </source>
</evidence>
<keyword evidence="3" id="KW-0445">Lipid transport</keyword>
<dbReference type="EMBL" id="LSSN01000903">
    <property type="protein sequence ID" value="OMJ21854.1"/>
    <property type="molecule type" value="Genomic_DNA"/>
</dbReference>
<accession>A0A1R1Y519</accession>
<keyword evidence="8" id="KW-1185">Reference proteome</keyword>
<dbReference type="SMART" id="SM00233">
    <property type="entry name" value="PH"/>
    <property type="match status" value="1"/>
</dbReference>
<dbReference type="PANTHER" id="PTHR10972:SF203">
    <property type="entry name" value="OXYSTEROL-BINDING PROTEIN HOMOLOG 3"/>
    <property type="match status" value="1"/>
</dbReference>
<dbReference type="InterPro" id="IPR041680">
    <property type="entry name" value="PH_8"/>
</dbReference>
<feature type="region of interest" description="Disordered" evidence="5">
    <location>
        <begin position="82"/>
        <end position="120"/>
    </location>
</feature>
<dbReference type="SUPFAM" id="SSF50729">
    <property type="entry name" value="PH domain-like"/>
    <property type="match status" value="1"/>
</dbReference>
<dbReference type="InterPro" id="IPR000648">
    <property type="entry name" value="Oxysterol-bd"/>
</dbReference>
<dbReference type="InterPro" id="IPR011993">
    <property type="entry name" value="PH-like_dom_sf"/>
</dbReference>
<dbReference type="STRING" id="133412.A0A1R1Y519"/>
<reference evidence="7 8" key="1">
    <citation type="submission" date="2017-01" db="EMBL/GenBank/DDBJ databases">
        <authorList>
            <person name="Mah S.A."/>
            <person name="Swanson W.J."/>
            <person name="Moy G.W."/>
            <person name="Vacquier V.D."/>
        </authorList>
    </citation>
    <scope>NUCLEOTIDE SEQUENCE [LARGE SCALE GENOMIC DNA]</scope>
    <source>
        <strain evidence="7 8">GSMNP</strain>
    </source>
</reference>
<feature type="compositionally biased region" description="Polar residues" evidence="5">
    <location>
        <begin position="101"/>
        <end position="120"/>
    </location>
</feature>
<evidence type="ECO:0000256" key="3">
    <source>
        <dbReference type="ARBA" id="ARBA00023055"/>
    </source>
</evidence>
<dbReference type="PANTHER" id="PTHR10972">
    <property type="entry name" value="OXYSTEROL-BINDING PROTEIN-RELATED"/>
    <property type="match status" value="1"/>
</dbReference>
<sequence>MEEFKVLPRNTHCHYVKVFSAPKLIHWWFSTKKNRIAFGLYYKKYSSVSAINSQSDLNQDPDLYSQENANPEIVIDKTFQQKSSKNSSSIKSKRSQPIDLASSNNFTKDQMSTKSKTVTPSISKEADSISIISSYKAPSSKRSIRSENKQIDLSEWTVLINETMYQSSKSTIKGEWLAEKEGIYLLFFNNSFSLTKSKVLSLCVSIKKLSLEPFKKPLNLIDGILLKKRRKRLQGWAKRFVWIRDQNLYYSANEGGIIRGKITIPSSVVSVEASNRLIIIDSDEDFIQLKCKDTNEYLLWVNAIKHVKSLNINSLSEGDTVFSSSYQSTENTSNASLAHSEFWKNFAELKSSINDLRFSSNSYTPTKNADDSLYLEQKSQTMSAITSKNSELSQSTKQKRISAKKIFYKDKSNSESISFHSGIIPDSQDESAVLEDKLSILLRLLESLGNSESIIYSSLEKIVEEQQIPNNTSFIQPNNVSNYQELNLAYRKSLDSISDVFYDTKEVLEVDMFTGSLDSINNYPENHSNLMENHKNNNPSKSSDISDNEIFFSDSDDADYTFDEDADSSNSVSVESGYSNHLLTKDTTHSSSQISEDEHKKPLYPKSNKNNKIPKENNSLNDIDLATKDNNTSLITNDLTKDMTENIESDLNKLKLTDTSADPPSIVSLAISSRISDYKRRLELPSDEPPEPVNMLSLMRKFIGKDLSRIRMPIEMNEPLSTTQTLAEELEYSHLLDKAAGFPDSMDRLMFVMAFAVSAYAARKSRISYKPFNPMLGETYELVRPDLGFRFISEKVSHHPMVVSCYADSPNYTFSQNCNIKTRFWGRSMELSQSSLVHINLPANGDHFTYSKASTLIKGILTGNRSIEFTGQIKIINHSTGDSATLNFKESTMFSDSNDIIEGFIVSANPKVPKRKIKGKWSGELFWENGKENVLLWKSKNYTKELKGKQYGLSEYSKQLNEISIDMLNSKQNPRVENSAVKKPSSISPELILQKINDDYKTLKDSSLFLLPLTDSRLRPDLRLYENGNYKLAESVKGKLEDNQRVFLNKIEEGAESEWVPKWFEFKSDPTGETEGNWEYKGGYWKAAFSNSFDDFTCFKE</sequence>
<dbReference type="InterPro" id="IPR037239">
    <property type="entry name" value="OSBP_sf"/>
</dbReference>
<feature type="domain" description="PH" evidence="6">
    <location>
        <begin position="218"/>
        <end position="309"/>
    </location>
</feature>
<organism evidence="7 8">
    <name type="scientific">Smittium culicis</name>
    <dbReference type="NCBI Taxonomy" id="133412"/>
    <lineage>
        <taxon>Eukaryota</taxon>
        <taxon>Fungi</taxon>
        <taxon>Fungi incertae sedis</taxon>
        <taxon>Zoopagomycota</taxon>
        <taxon>Kickxellomycotina</taxon>
        <taxon>Harpellomycetes</taxon>
        <taxon>Harpellales</taxon>
        <taxon>Legeriomycetaceae</taxon>
        <taxon>Smittium</taxon>
    </lineage>
</organism>
<evidence type="ECO:0000256" key="5">
    <source>
        <dbReference type="SAM" id="MobiDB-lite"/>
    </source>
</evidence>
<dbReference type="GO" id="GO:0097038">
    <property type="term" value="C:perinuclear endoplasmic reticulum"/>
    <property type="evidence" value="ECO:0007669"/>
    <property type="project" value="TreeGrafter"/>
</dbReference>
<dbReference type="Pfam" id="PF15409">
    <property type="entry name" value="PH_8"/>
    <property type="match status" value="1"/>
</dbReference>
<dbReference type="Gene3D" id="2.60.120.680">
    <property type="entry name" value="GOLD domain"/>
    <property type="match status" value="1"/>
</dbReference>
<dbReference type="GO" id="GO:0035621">
    <property type="term" value="P:ER to Golgi ceramide transport"/>
    <property type="evidence" value="ECO:0007669"/>
    <property type="project" value="TreeGrafter"/>
</dbReference>
<dbReference type="GO" id="GO:0006887">
    <property type="term" value="P:exocytosis"/>
    <property type="evidence" value="ECO:0007669"/>
    <property type="project" value="TreeGrafter"/>
</dbReference>
<dbReference type="GO" id="GO:0032541">
    <property type="term" value="C:cortical endoplasmic reticulum"/>
    <property type="evidence" value="ECO:0007669"/>
    <property type="project" value="TreeGrafter"/>
</dbReference>
<keyword evidence="4" id="KW-0446">Lipid-binding</keyword>
<dbReference type="GO" id="GO:0032934">
    <property type="term" value="F:sterol binding"/>
    <property type="evidence" value="ECO:0007669"/>
    <property type="project" value="TreeGrafter"/>
</dbReference>
<evidence type="ECO:0000256" key="1">
    <source>
        <dbReference type="ARBA" id="ARBA00008842"/>
    </source>
</evidence>
<evidence type="ECO:0000313" key="8">
    <source>
        <dbReference type="Proteomes" id="UP000187283"/>
    </source>
</evidence>
<dbReference type="PROSITE" id="PS50003">
    <property type="entry name" value="PH_DOMAIN"/>
    <property type="match status" value="1"/>
</dbReference>
<dbReference type="FunFam" id="2.40.160.120:FF:000001">
    <property type="entry name" value="Oxysterol-binding protein"/>
    <property type="match status" value="1"/>
</dbReference>
<dbReference type="GO" id="GO:0034727">
    <property type="term" value="P:piecemeal microautophagy of the nucleus"/>
    <property type="evidence" value="ECO:0007669"/>
    <property type="project" value="TreeGrafter"/>
</dbReference>
<keyword evidence="2" id="KW-0813">Transport</keyword>
<feature type="region of interest" description="Disordered" evidence="5">
    <location>
        <begin position="583"/>
        <end position="624"/>
    </location>
</feature>
<name>A0A1R1Y519_9FUNG</name>
<evidence type="ECO:0000256" key="4">
    <source>
        <dbReference type="ARBA" id="ARBA00023121"/>
    </source>
</evidence>
<dbReference type="Gene3D" id="2.30.29.30">
    <property type="entry name" value="Pleckstrin-homology domain (PH domain)/Phosphotyrosine-binding domain (PTB)"/>
    <property type="match status" value="1"/>
</dbReference>
<dbReference type="GO" id="GO:0006897">
    <property type="term" value="P:endocytosis"/>
    <property type="evidence" value="ECO:0007669"/>
    <property type="project" value="TreeGrafter"/>
</dbReference>
<feature type="compositionally biased region" description="Polar residues" evidence="5">
    <location>
        <begin position="524"/>
        <end position="545"/>
    </location>
</feature>
<comment type="similarity">
    <text evidence="1">Belongs to the OSBP family.</text>
</comment>
<dbReference type="GO" id="GO:0005829">
    <property type="term" value="C:cytosol"/>
    <property type="evidence" value="ECO:0007669"/>
    <property type="project" value="TreeGrafter"/>
</dbReference>
<comment type="caution">
    <text evidence="7">The sequence shown here is derived from an EMBL/GenBank/DDBJ whole genome shotgun (WGS) entry which is preliminary data.</text>
</comment>
<gene>
    <name evidence="7" type="ORF">AYI70_g3222</name>
</gene>
<dbReference type="GO" id="GO:0005886">
    <property type="term" value="C:plasma membrane"/>
    <property type="evidence" value="ECO:0007669"/>
    <property type="project" value="TreeGrafter"/>
</dbReference>
<proteinExistence type="inferred from homology"/>
<dbReference type="Proteomes" id="UP000187283">
    <property type="component" value="Unassembled WGS sequence"/>
</dbReference>
<evidence type="ECO:0000259" key="6">
    <source>
        <dbReference type="PROSITE" id="PS50003"/>
    </source>
</evidence>
<feature type="region of interest" description="Disordered" evidence="5">
    <location>
        <begin position="524"/>
        <end position="549"/>
    </location>
</feature>
<dbReference type="SUPFAM" id="SSF144000">
    <property type="entry name" value="Oxysterol-binding protein-like"/>
    <property type="match status" value="1"/>
</dbReference>